<dbReference type="Proteomes" id="UP000245911">
    <property type="component" value="Unassembled WGS sequence"/>
</dbReference>
<protein>
    <submittedName>
        <fullName evidence="1">Uncharacterized protein</fullName>
    </submittedName>
</protein>
<name>A0A2T8HU05_9RHOB</name>
<dbReference type="EMBL" id="QDKM01000003">
    <property type="protein sequence ID" value="PVH28930.1"/>
    <property type="molecule type" value="Genomic_DNA"/>
</dbReference>
<keyword evidence="2" id="KW-1185">Reference proteome</keyword>
<sequence>MILPDRLNAPGSLARGDHEQMSLRHAWPCPTPAVDALSIRHGTRGALSGPARLHMRLNTAPGLHPEAKAPDNPGACR</sequence>
<accession>A0A2T8HU05</accession>
<evidence type="ECO:0000313" key="2">
    <source>
        <dbReference type="Proteomes" id="UP000245911"/>
    </source>
</evidence>
<proteinExistence type="predicted"/>
<organism evidence="1 2">
    <name type="scientific">Pararhodobacter oceanensis</name>
    <dbReference type="NCBI Taxonomy" id="2172121"/>
    <lineage>
        <taxon>Bacteria</taxon>
        <taxon>Pseudomonadati</taxon>
        <taxon>Pseudomonadota</taxon>
        <taxon>Alphaproteobacteria</taxon>
        <taxon>Rhodobacterales</taxon>
        <taxon>Paracoccaceae</taxon>
        <taxon>Pararhodobacter</taxon>
    </lineage>
</organism>
<reference evidence="1 2" key="1">
    <citation type="submission" date="2018-04" db="EMBL/GenBank/DDBJ databases">
        <title>Pararhodobacter oceanense sp. nov., isolated from marine intertidal sediment.</title>
        <authorList>
            <person name="Wang X.-L."/>
            <person name="Du Z.-J."/>
        </authorList>
    </citation>
    <scope>NUCLEOTIDE SEQUENCE [LARGE SCALE GENOMIC DNA]</scope>
    <source>
        <strain evidence="1 2">AM505</strain>
    </source>
</reference>
<gene>
    <name evidence="1" type="ORF">DDE20_07780</name>
</gene>
<dbReference type="AlphaFoldDB" id="A0A2T8HU05"/>
<comment type="caution">
    <text evidence="1">The sequence shown here is derived from an EMBL/GenBank/DDBJ whole genome shotgun (WGS) entry which is preliminary data.</text>
</comment>
<evidence type="ECO:0000313" key="1">
    <source>
        <dbReference type="EMBL" id="PVH28930.1"/>
    </source>
</evidence>